<dbReference type="AlphaFoldDB" id="A0A0A8K304"/>
<proteinExistence type="predicted"/>
<dbReference type="STRING" id="1384459.GL4_1420"/>
<keyword evidence="3" id="KW-1185">Reference proteome</keyword>
<sequence length="209" mass="21926">MTKTILCFGDSITWGYNPKDGTRFAPEDRWPRALEAALQGRARVIDEALNGRTIATDDPAQPYRNGMAMFPPLLEAHAPLDVVVVMLGTNDSAPCYGLSAGRIAMNSAALVEAVNASQSGPGRTTPKMVLVAPPPLGSLNPEMALMYSGGQGTSRGLAAAYETVAKSYGIAFFNAGEVVKVSAVDGVHLDPDAQRTLGIAIGKVVEPLL</sequence>
<dbReference type="Gene3D" id="3.40.50.1110">
    <property type="entry name" value="SGNH hydrolase"/>
    <property type="match status" value="1"/>
</dbReference>
<evidence type="ECO:0000313" key="3">
    <source>
        <dbReference type="Proteomes" id="UP000031643"/>
    </source>
</evidence>
<dbReference type="KEGG" id="mcg:GL4_1420"/>
<feature type="domain" description="SGNH hydrolase-type esterase" evidence="1">
    <location>
        <begin position="7"/>
        <end position="191"/>
    </location>
</feature>
<dbReference type="InterPro" id="IPR036514">
    <property type="entry name" value="SGNH_hydro_sf"/>
</dbReference>
<protein>
    <submittedName>
        <fullName evidence="2">Arylesterase</fullName>
    </submittedName>
</protein>
<gene>
    <name evidence="2" type="ORF">GL4_1420</name>
</gene>
<dbReference type="InterPro" id="IPR013830">
    <property type="entry name" value="SGNH_hydro"/>
</dbReference>
<dbReference type="RefSeq" id="WP_045365979.1">
    <property type="nucleotide sequence ID" value="NZ_AP014648.1"/>
</dbReference>
<name>A0A0A8K304_9HYPH</name>
<dbReference type="OrthoDB" id="164654at2"/>
<dbReference type="HOGENOM" id="CLU_088167_0_0_5"/>
<evidence type="ECO:0000259" key="1">
    <source>
        <dbReference type="Pfam" id="PF13472"/>
    </source>
</evidence>
<organism evidence="2 3">
    <name type="scientific">Methyloceanibacter caenitepidi</name>
    <dbReference type="NCBI Taxonomy" id="1384459"/>
    <lineage>
        <taxon>Bacteria</taxon>
        <taxon>Pseudomonadati</taxon>
        <taxon>Pseudomonadota</taxon>
        <taxon>Alphaproteobacteria</taxon>
        <taxon>Hyphomicrobiales</taxon>
        <taxon>Hyphomicrobiaceae</taxon>
        <taxon>Methyloceanibacter</taxon>
    </lineage>
</organism>
<dbReference type="SUPFAM" id="SSF52266">
    <property type="entry name" value="SGNH hydrolase"/>
    <property type="match status" value="1"/>
</dbReference>
<reference evidence="2 3" key="1">
    <citation type="submission" date="2014-09" db="EMBL/GenBank/DDBJ databases">
        <title>Genome sequencing of Methyloceanibacter caenitepidi Gela4.</title>
        <authorList>
            <person name="Takeuchi M."/>
            <person name="Susumu S."/>
            <person name="Kamagata Y."/>
            <person name="Oshima K."/>
            <person name="Hattori M."/>
            <person name="Iwasaki W."/>
        </authorList>
    </citation>
    <scope>NUCLEOTIDE SEQUENCE [LARGE SCALE GENOMIC DNA]</scope>
    <source>
        <strain evidence="2 3">Gela4</strain>
    </source>
</reference>
<dbReference type="CDD" id="cd01839">
    <property type="entry name" value="SGNH_arylesterase_like"/>
    <property type="match status" value="1"/>
</dbReference>
<evidence type="ECO:0000313" key="2">
    <source>
        <dbReference type="EMBL" id="BAQ16877.1"/>
    </source>
</evidence>
<dbReference type="Pfam" id="PF13472">
    <property type="entry name" value="Lipase_GDSL_2"/>
    <property type="match status" value="1"/>
</dbReference>
<dbReference type="EMBL" id="AP014648">
    <property type="protein sequence ID" value="BAQ16877.1"/>
    <property type="molecule type" value="Genomic_DNA"/>
</dbReference>
<accession>A0A0A8K304</accession>
<dbReference type="GO" id="GO:0016788">
    <property type="term" value="F:hydrolase activity, acting on ester bonds"/>
    <property type="evidence" value="ECO:0007669"/>
    <property type="project" value="UniProtKB-ARBA"/>
</dbReference>
<dbReference type="Proteomes" id="UP000031643">
    <property type="component" value="Chromosome"/>
</dbReference>